<dbReference type="GeneID" id="25911409"/>
<dbReference type="OrthoDB" id="445577at2759"/>
<reference evidence="2 3" key="1">
    <citation type="submission" date="2011-02" db="EMBL/GenBank/DDBJ databases">
        <title>The Genome Sequence of Sphaeroforma arctica JP610.</title>
        <authorList>
            <consortium name="The Broad Institute Genome Sequencing Platform"/>
            <person name="Russ C."/>
            <person name="Cuomo C."/>
            <person name="Young S.K."/>
            <person name="Zeng Q."/>
            <person name="Gargeya S."/>
            <person name="Alvarado L."/>
            <person name="Berlin A."/>
            <person name="Chapman S.B."/>
            <person name="Chen Z."/>
            <person name="Freedman E."/>
            <person name="Gellesch M."/>
            <person name="Goldberg J."/>
            <person name="Griggs A."/>
            <person name="Gujja S."/>
            <person name="Heilman E."/>
            <person name="Heiman D."/>
            <person name="Howarth C."/>
            <person name="Mehta T."/>
            <person name="Neiman D."/>
            <person name="Pearson M."/>
            <person name="Roberts A."/>
            <person name="Saif S."/>
            <person name="Shea T."/>
            <person name="Shenoy N."/>
            <person name="Sisk P."/>
            <person name="Stolte C."/>
            <person name="Sykes S."/>
            <person name="White J."/>
            <person name="Yandava C."/>
            <person name="Burger G."/>
            <person name="Gray M.W."/>
            <person name="Holland P.W.H."/>
            <person name="King N."/>
            <person name="Lang F.B.F."/>
            <person name="Roger A.J."/>
            <person name="Ruiz-Trillo I."/>
            <person name="Haas B."/>
            <person name="Nusbaum C."/>
            <person name="Birren B."/>
        </authorList>
    </citation>
    <scope>NUCLEOTIDE SEQUENCE [LARGE SCALE GENOMIC DNA]</scope>
    <source>
        <strain evidence="2 3">JP610</strain>
    </source>
</reference>
<sequence>MNTGTALKEPLVQTIYGSTYSYDGDPRRIELGAFEFGSSALECFFVVAKAYLAAEYGLVTRVRYGGGSGAVGRFLLENVSWDADTRRLSATHTWENMTANAKDEENATDISPPQTVWEFDVVFAMGLETTECAHITSHVCDGTSGDDAVDRSEQNTTHTSSSHTHTHRDTDRIHSSTTETDTNQVLPERAHTHTHTVVGGKGRCRGRCRGRARATALHLDHLYRLRDPPSTIWGCVYGQFDTIGMASYHFDHPGAEGSYISYEEAPAAWQLDDGSRPPHRKLFLDPVYDSDRKVFTATVEWDTGFNGDTKWEYTIAFADDFRTVVAGAVERYGLDGKLIGETLFNQQLYYRLCYDEM</sequence>
<feature type="compositionally biased region" description="Polar residues" evidence="1">
    <location>
        <begin position="176"/>
        <end position="185"/>
    </location>
</feature>
<accession>A0A0L0FIK8</accession>
<evidence type="ECO:0000313" key="2">
    <source>
        <dbReference type="EMBL" id="KNC76604.1"/>
    </source>
</evidence>
<dbReference type="EMBL" id="KQ243031">
    <property type="protein sequence ID" value="KNC76604.1"/>
    <property type="molecule type" value="Genomic_DNA"/>
</dbReference>
<protein>
    <submittedName>
        <fullName evidence="2">Uncharacterized protein</fullName>
    </submittedName>
</protein>
<proteinExistence type="predicted"/>
<evidence type="ECO:0000313" key="3">
    <source>
        <dbReference type="Proteomes" id="UP000054560"/>
    </source>
</evidence>
<feature type="region of interest" description="Disordered" evidence="1">
    <location>
        <begin position="144"/>
        <end position="202"/>
    </location>
</feature>
<dbReference type="eggNOG" id="ENOG502SC5Q">
    <property type="taxonomic scope" value="Eukaryota"/>
</dbReference>
<keyword evidence="3" id="KW-1185">Reference proteome</keyword>
<gene>
    <name evidence="2" type="ORF">SARC_10905</name>
</gene>
<dbReference type="AlphaFoldDB" id="A0A0L0FIK8"/>
<name>A0A0L0FIK8_9EUKA</name>
<dbReference type="Proteomes" id="UP000054560">
    <property type="component" value="Unassembled WGS sequence"/>
</dbReference>
<organism evidence="2 3">
    <name type="scientific">Sphaeroforma arctica JP610</name>
    <dbReference type="NCBI Taxonomy" id="667725"/>
    <lineage>
        <taxon>Eukaryota</taxon>
        <taxon>Ichthyosporea</taxon>
        <taxon>Ichthyophonida</taxon>
        <taxon>Sphaeroforma</taxon>
    </lineage>
</organism>
<dbReference type="RefSeq" id="XP_014150506.1">
    <property type="nucleotide sequence ID" value="XM_014295031.1"/>
</dbReference>
<evidence type="ECO:0000256" key="1">
    <source>
        <dbReference type="SAM" id="MobiDB-lite"/>
    </source>
</evidence>